<name>A0AC35TQ21_9BILA</name>
<accession>A0AC35TQ21</accession>
<evidence type="ECO:0000313" key="2">
    <source>
        <dbReference type="WBParaSite" id="RSKR_0000314900.1"/>
    </source>
</evidence>
<evidence type="ECO:0000313" key="1">
    <source>
        <dbReference type="Proteomes" id="UP000095286"/>
    </source>
</evidence>
<protein>
    <submittedName>
        <fullName evidence="2">Ras-related GTP-binding protein D</fullName>
    </submittedName>
</protein>
<dbReference type="Proteomes" id="UP000095286">
    <property type="component" value="Unplaced"/>
</dbReference>
<reference evidence="2" key="1">
    <citation type="submission" date="2016-11" db="UniProtKB">
        <authorList>
            <consortium name="WormBaseParasite"/>
        </authorList>
    </citation>
    <scope>IDENTIFICATION</scope>
    <source>
        <strain evidence="2">KR3021</strain>
    </source>
</reference>
<dbReference type="WBParaSite" id="RSKR_0000314900.1">
    <property type="protein sequence ID" value="RSKR_0000314900.1"/>
    <property type="gene ID" value="RSKR_0000314900"/>
</dbReference>
<sequence length="360" mass="41766">MSIVDHQFFNPPNRQLSEGDNEKDFMRPKIILRGLKGSGKTSIRKVIFEKMSPNETIIIPPTHSTNRDYIDNSFINLELVEFPAKINFSGMAFEQEFKNCEAYLFIIDAQDDYPRALKAMCEEFLIAFGNNKMICFEVFIHKIDGLQEEKRIDIQRQIIQHVQEFIHDEGLMAIRINYHNTSIYDHSIFEAFSKIIQKLLRQLTALERFLDIFNQGSNIEKSFIFDIASKIYIATDSSPVDMATYELCCDMIDVAIDISAIYGQHDENGRIWFDQNSSAVFSLKTKQVLFLRQINRYLALVCIIRAENYEKEGVIDYNFKTFKNAVYEVFELTRIKAPTAGKKDWESVASDNASNHSKLY</sequence>
<proteinExistence type="predicted"/>
<organism evidence="1 2">
    <name type="scientific">Rhabditophanes sp. KR3021</name>
    <dbReference type="NCBI Taxonomy" id="114890"/>
    <lineage>
        <taxon>Eukaryota</taxon>
        <taxon>Metazoa</taxon>
        <taxon>Ecdysozoa</taxon>
        <taxon>Nematoda</taxon>
        <taxon>Chromadorea</taxon>
        <taxon>Rhabditida</taxon>
        <taxon>Tylenchina</taxon>
        <taxon>Panagrolaimomorpha</taxon>
        <taxon>Strongyloidoidea</taxon>
        <taxon>Alloionematidae</taxon>
        <taxon>Rhabditophanes</taxon>
    </lineage>
</organism>